<gene>
    <name evidence="1" type="ORF">OEZ49_15350</name>
</gene>
<dbReference type="RefSeq" id="WP_263389140.1">
    <property type="nucleotide sequence ID" value="NZ_JAOVQN010000016.1"/>
</dbReference>
<evidence type="ECO:0000313" key="2">
    <source>
        <dbReference type="Proteomes" id="UP001321014"/>
    </source>
</evidence>
<comment type="caution">
    <text evidence="1">The sequence shown here is derived from an EMBL/GenBank/DDBJ whole genome shotgun (WGS) entry which is preliminary data.</text>
</comment>
<reference evidence="1 2" key="1">
    <citation type="submission" date="2022-10" db="EMBL/GenBank/DDBJ databases">
        <title>Ruegeria sp. nov., isolated from ocean surface water.</title>
        <authorList>
            <person name="He W."/>
            <person name="Wang L."/>
            <person name="Zhang D.-F."/>
        </authorList>
    </citation>
    <scope>NUCLEOTIDE SEQUENCE [LARGE SCALE GENOMIC DNA]</scope>
    <source>
        <strain evidence="1 2">WL0004</strain>
    </source>
</reference>
<evidence type="ECO:0000313" key="1">
    <source>
        <dbReference type="EMBL" id="MCU9839151.1"/>
    </source>
</evidence>
<dbReference type="Proteomes" id="UP001321014">
    <property type="component" value="Unassembled WGS sequence"/>
</dbReference>
<name>A0ABT2WTB5_9RHOB</name>
<organism evidence="1 2">
    <name type="scientific">Ruegeria marisflavi</name>
    <dbReference type="NCBI Taxonomy" id="2984152"/>
    <lineage>
        <taxon>Bacteria</taxon>
        <taxon>Pseudomonadati</taxon>
        <taxon>Pseudomonadota</taxon>
        <taxon>Alphaproteobacteria</taxon>
        <taxon>Rhodobacterales</taxon>
        <taxon>Roseobacteraceae</taxon>
        <taxon>Ruegeria</taxon>
    </lineage>
</organism>
<evidence type="ECO:0008006" key="3">
    <source>
        <dbReference type="Google" id="ProtNLM"/>
    </source>
</evidence>
<dbReference type="EMBL" id="JAOVQN010000016">
    <property type="protein sequence ID" value="MCU9839151.1"/>
    <property type="molecule type" value="Genomic_DNA"/>
</dbReference>
<proteinExistence type="predicted"/>
<dbReference type="SUPFAM" id="SSF46955">
    <property type="entry name" value="Putative DNA-binding domain"/>
    <property type="match status" value="1"/>
</dbReference>
<dbReference type="InterPro" id="IPR009061">
    <property type="entry name" value="DNA-bd_dom_put_sf"/>
</dbReference>
<protein>
    <recommendedName>
        <fullName evidence="3">DNA-binding protein</fullName>
    </recommendedName>
</protein>
<keyword evidence="2" id="KW-1185">Reference proteome</keyword>
<sequence>MTVITTTPMLTIAEKAVELGTTPESLRRWRLAGTGPAYVKYGGVVRYYPEKHSDVMINGLRTDDYNRLCAIVSPKILDKASPVAIQLFLKALNEVGS</sequence>
<accession>A0ABT2WTB5</accession>